<reference evidence="2" key="1">
    <citation type="journal article" date="2017" name="Biotechnol. Biofuels">
        <title>Evaluation of environmental bacterial communities as a factor affecting the growth of duckweed Lemna minor.</title>
        <authorList>
            <person name="Ishizawa H."/>
            <person name="Kuroda M."/>
            <person name="Morikawa M."/>
            <person name="Ike M."/>
        </authorList>
    </citation>
    <scope>NUCLEOTIDE SEQUENCE [LARGE SCALE GENOMIC DNA]</scope>
    <source>
        <strain evidence="2">M6</strain>
    </source>
</reference>
<evidence type="ECO:0000313" key="2">
    <source>
        <dbReference type="Proteomes" id="UP000278756"/>
    </source>
</evidence>
<accession>A0A3G9FWH9</accession>
<organism evidence="1 2">
    <name type="scientific">Asticcacaulis excentricus</name>
    <dbReference type="NCBI Taxonomy" id="78587"/>
    <lineage>
        <taxon>Bacteria</taxon>
        <taxon>Pseudomonadati</taxon>
        <taxon>Pseudomonadota</taxon>
        <taxon>Alphaproteobacteria</taxon>
        <taxon>Caulobacterales</taxon>
        <taxon>Caulobacteraceae</taxon>
        <taxon>Asticcacaulis</taxon>
    </lineage>
</organism>
<protein>
    <submittedName>
        <fullName evidence="1">Uncharacterized protein</fullName>
    </submittedName>
</protein>
<gene>
    <name evidence="1" type="ORF">EM6_0038</name>
</gene>
<sequence length="167" mass="18072">MPGDEVILYRAARCQDKDTVLSFAGGARRAELSYESSAVYGEAAQGRVVVALYGTEPDPQGALKMAINELPAKERGTCRIVPAEREGWPSDALLIAPESKNQPDTGGAYVPLVACGPLGVNGKKYSYWRIRQGFAWFIDLGEKDPDLDTGNMVIVTKTEGGAWRPKP</sequence>
<dbReference type="AlphaFoldDB" id="A0A3G9FWH9"/>
<name>A0A3G9FWH9_9CAUL</name>
<proteinExistence type="predicted"/>
<dbReference type="Proteomes" id="UP000278756">
    <property type="component" value="Chromosome 1"/>
</dbReference>
<dbReference type="EMBL" id="AP018827">
    <property type="protein sequence ID" value="BBF79472.1"/>
    <property type="molecule type" value="Genomic_DNA"/>
</dbReference>
<reference evidence="2" key="2">
    <citation type="journal article" date="2017" name="Plant Physiol. Biochem.">
        <title>Differential oxidative and antioxidative response of duckweed Lemna minor toward plant growth promoting/inhibiting bacteria.</title>
        <authorList>
            <person name="Ishizawa H."/>
            <person name="Kuroda M."/>
            <person name="Morikawa M."/>
            <person name="Ike M."/>
        </authorList>
    </citation>
    <scope>NUCLEOTIDE SEQUENCE [LARGE SCALE GENOMIC DNA]</scope>
    <source>
        <strain evidence="2">M6</strain>
    </source>
</reference>
<evidence type="ECO:0000313" key="1">
    <source>
        <dbReference type="EMBL" id="BBF79472.1"/>
    </source>
</evidence>